<dbReference type="EMBL" id="DOOG01000028">
    <property type="protein sequence ID" value="HBU96899.1"/>
    <property type="molecule type" value="Genomic_DNA"/>
</dbReference>
<dbReference type="EMBL" id="DPOP01000023">
    <property type="protein sequence ID" value="HCW66098.1"/>
    <property type="molecule type" value="Genomic_DNA"/>
</dbReference>
<name>A0A358HNZ1_9PROT</name>
<comment type="caution">
    <text evidence="1">The sequence shown here is derived from an EMBL/GenBank/DDBJ whole genome shotgun (WGS) entry which is preliminary data.</text>
</comment>
<evidence type="ECO:0000313" key="2">
    <source>
        <dbReference type="EMBL" id="HCW66098.1"/>
    </source>
</evidence>
<evidence type="ECO:0000313" key="4">
    <source>
        <dbReference type="Proteomes" id="UP000264753"/>
    </source>
</evidence>
<reference evidence="3 4" key="1">
    <citation type="journal article" date="2018" name="Nat. Biotechnol.">
        <title>A standardized bacterial taxonomy based on genome phylogeny substantially revises the tree of life.</title>
        <authorList>
            <person name="Parks D.H."/>
            <person name="Chuvochina M."/>
            <person name="Waite D.W."/>
            <person name="Rinke C."/>
            <person name="Skarshewski A."/>
            <person name="Chaumeil P.A."/>
            <person name="Hugenholtz P."/>
        </authorList>
    </citation>
    <scope>NUCLEOTIDE SEQUENCE [LARGE SCALE GENOMIC DNA]</scope>
    <source>
        <strain evidence="1">UBA8707</strain>
        <strain evidence="2">UBA9881</strain>
    </source>
</reference>
<dbReference type="Proteomes" id="UP000264179">
    <property type="component" value="Unassembled WGS sequence"/>
</dbReference>
<dbReference type="GO" id="GO:0005576">
    <property type="term" value="C:extracellular region"/>
    <property type="evidence" value="ECO:0007669"/>
    <property type="project" value="UniProtKB-SubCell"/>
</dbReference>
<dbReference type="Proteomes" id="UP000264753">
    <property type="component" value="Unassembled WGS sequence"/>
</dbReference>
<gene>
    <name evidence="1" type="ORF">DEF21_03190</name>
    <name evidence="2" type="ORF">DHR80_02585</name>
</gene>
<sequence>MGQGCQQRFDHERCRCGCG</sequence>
<dbReference type="AlphaFoldDB" id="A0A358HNZ1"/>
<accession>A0A358HNZ1</accession>
<evidence type="ECO:0000313" key="1">
    <source>
        <dbReference type="EMBL" id="HBU96899.1"/>
    </source>
</evidence>
<protein>
    <submittedName>
        <fullName evidence="1">Uncharacterized protein</fullName>
    </submittedName>
</protein>
<evidence type="ECO:0000313" key="3">
    <source>
        <dbReference type="Proteomes" id="UP000264179"/>
    </source>
</evidence>
<organism evidence="1 4">
    <name type="scientific">Thalassospira lucentensis</name>
    <dbReference type="NCBI Taxonomy" id="168935"/>
    <lineage>
        <taxon>Bacteria</taxon>
        <taxon>Pseudomonadati</taxon>
        <taxon>Pseudomonadota</taxon>
        <taxon>Alphaproteobacteria</taxon>
        <taxon>Rhodospirillales</taxon>
        <taxon>Thalassospiraceae</taxon>
        <taxon>Thalassospira</taxon>
    </lineage>
</organism>
<proteinExistence type="predicted"/>